<name>A0A6A6BJL7_9PEZI</name>
<protein>
    <submittedName>
        <fullName evidence="2">Uncharacterized protein</fullName>
    </submittedName>
</protein>
<keyword evidence="3" id="KW-1185">Reference proteome</keyword>
<dbReference type="GeneID" id="54292910"/>
<feature type="compositionally biased region" description="Polar residues" evidence="1">
    <location>
        <begin position="48"/>
        <end position="60"/>
    </location>
</feature>
<feature type="compositionally biased region" description="Basic and acidic residues" evidence="1">
    <location>
        <begin position="25"/>
        <end position="39"/>
    </location>
</feature>
<dbReference type="Proteomes" id="UP000799438">
    <property type="component" value="Unassembled WGS sequence"/>
</dbReference>
<evidence type="ECO:0000313" key="3">
    <source>
        <dbReference type="Proteomes" id="UP000799438"/>
    </source>
</evidence>
<evidence type="ECO:0000256" key="1">
    <source>
        <dbReference type="SAM" id="MobiDB-lite"/>
    </source>
</evidence>
<accession>A0A6A6BJL7</accession>
<organism evidence="2 3">
    <name type="scientific">Aplosporella prunicola CBS 121167</name>
    <dbReference type="NCBI Taxonomy" id="1176127"/>
    <lineage>
        <taxon>Eukaryota</taxon>
        <taxon>Fungi</taxon>
        <taxon>Dikarya</taxon>
        <taxon>Ascomycota</taxon>
        <taxon>Pezizomycotina</taxon>
        <taxon>Dothideomycetes</taxon>
        <taxon>Dothideomycetes incertae sedis</taxon>
        <taxon>Botryosphaeriales</taxon>
        <taxon>Aplosporellaceae</taxon>
        <taxon>Aplosporella</taxon>
    </lineage>
</organism>
<evidence type="ECO:0000313" key="2">
    <source>
        <dbReference type="EMBL" id="KAF2143007.1"/>
    </source>
</evidence>
<feature type="compositionally biased region" description="Polar residues" evidence="1">
    <location>
        <begin position="1"/>
        <end position="19"/>
    </location>
</feature>
<gene>
    <name evidence="2" type="ORF">K452DRAFT_14184</name>
</gene>
<sequence length="123" mass="14273">MSLKRANSASSFLTGTTLENEPDEQFTKQDSRLEVHEVSNEGSSSSSHQPASQKTPQSQQQKDRKPIPKMIAHLKYKYRRAQRRRKSTPVPARKRIERMDLEYRWATGSSKDPSAWRMRGDLR</sequence>
<reference evidence="2" key="1">
    <citation type="journal article" date="2020" name="Stud. Mycol.">
        <title>101 Dothideomycetes genomes: a test case for predicting lifestyles and emergence of pathogens.</title>
        <authorList>
            <person name="Haridas S."/>
            <person name="Albert R."/>
            <person name="Binder M."/>
            <person name="Bloem J."/>
            <person name="Labutti K."/>
            <person name="Salamov A."/>
            <person name="Andreopoulos B."/>
            <person name="Baker S."/>
            <person name="Barry K."/>
            <person name="Bills G."/>
            <person name="Bluhm B."/>
            <person name="Cannon C."/>
            <person name="Castanera R."/>
            <person name="Culley D."/>
            <person name="Daum C."/>
            <person name="Ezra D."/>
            <person name="Gonzalez J."/>
            <person name="Henrissat B."/>
            <person name="Kuo A."/>
            <person name="Liang C."/>
            <person name="Lipzen A."/>
            <person name="Lutzoni F."/>
            <person name="Magnuson J."/>
            <person name="Mondo S."/>
            <person name="Nolan M."/>
            <person name="Ohm R."/>
            <person name="Pangilinan J."/>
            <person name="Park H.-J."/>
            <person name="Ramirez L."/>
            <person name="Alfaro M."/>
            <person name="Sun H."/>
            <person name="Tritt A."/>
            <person name="Yoshinaga Y."/>
            <person name="Zwiers L.-H."/>
            <person name="Turgeon B."/>
            <person name="Goodwin S."/>
            <person name="Spatafora J."/>
            <person name="Crous P."/>
            <person name="Grigoriev I."/>
        </authorList>
    </citation>
    <scope>NUCLEOTIDE SEQUENCE</scope>
    <source>
        <strain evidence="2">CBS 121167</strain>
    </source>
</reference>
<dbReference type="AlphaFoldDB" id="A0A6A6BJL7"/>
<proteinExistence type="predicted"/>
<feature type="region of interest" description="Disordered" evidence="1">
    <location>
        <begin position="1"/>
        <end position="71"/>
    </location>
</feature>
<dbReference type="RefSeq" id="XP_033398719.1">
    <property type="nucleotide sequence ID" value="XM_033535416.1"/>
</dbReference>
<dbReference type="EMBL" id="ML995483">
    <property type="protein sequence ID" value="KAF2143007.1"/>
    <property type="molecule type" value="Genomic_DNA"/>
</dbReference>